<feature type="compositionally biased region" description="Polar residues" evidence="5">
    <location>
        <begin position="94"/>
        <end position="116"/>
    </location>
</feature>
<feature type="region of interest" description="Disordered" evidence="5">
    <location>
        <begin position="83"/>
        <end position="116"/>
    </location>
</feature>
<evidence type="ECO:0000256" key="6">
    <source>
        <dbReference type="SAM" id="Phobius"/>
    </source>
</evidence>
<dbReference type="HOGENOM" id="CLU_142842_2_0_9"/>
<keyword evidence="1" id="KW-1003">Cell membrane</keyword>
<dbReference type="PANTHER" id="PTHR41335:SF1">
    <property type="entry name" value="MEMBRANE PROTEIN"/>
    <property type="match status" value="1"/>
</dbReference>
<accession>F8FNM9</accession>
<evidence type="ECO:0000256" key="4">
    <source>
        <dbReference type="ARBA" id="ARBA00023136"/>
    </source>
</evidence>
<evidence type="ECO:0000256" key="1">
    <source>
        <dbReference type="ARBA" id="ARBA00022475"/>
    </source>
</evidence>
<keyword evidence="3 6" id="KW-1133">Transmembrane helix</keyword>
<dbReference type="RefSeq" id="WP_013915303.1">
    <property type="nucleotide sequence ID" value="NC_015690.1"/>
</dbReference>
<organism evidence="8 9">
    <name type="scientific">Paenibacillus mucilaginosus (strain KNP414)</name>
    <dbReference type="NCBI Taxonomy" id="1036673"/>
    <lineage>
        <taxon>Bacteria</taxon>
        <taxon>Bacillati</taxon>
        <taxon>Bacillota</taxon>
        <taxon>Bacilli</taxon>
        <taxon>Bacillales</taxon>
        <taxon>Paenibacillaceae</taxon>
        <taxon>Paenibacillus</taxon>
    </lineage>
</organism>
<reference evidence="8 9" key="2">
    <citation type="journal article" date="2013" name="Genome Announc.">
        <title>Genome Sequence of Growth-Improving Paenibacillus mucilaginosus Strain KNP414.</title>
        <authorList>
            <person name="Lu J.J."/>
            <person name="Wang J.F."/>
            <person name="Hu X.F."/>
        </authorList>
    </citation>
    <scope>NUCLEOTIDE SEQUENCE [LARGE SCALE GENOMIC DNA]</scope>
    <source>
        <strain evidence="8 9">KNP414</strain>
    </source>
</reference>
<evidence type="ECO:0000313" key="9">
    <source>
        <dbReference type="Proteomes" id="UP000006620"/>
    </source>
</evidence>
<dbReference type="Pfam" id="PF06305">
    <property type="entry name" value="LapA_dom"/>
    <property type="match status" value="1"/>
</dbReference>
<sequence>MKAQWILILTLLFALVTAVFAVINVDPVRVKYVFGERDIPLILVILGSVLLGGLITGFIGLFRQFKLKRQIRLLEKKVAEYESGQAGSAPVPSSDLQLQPAGTPSSPEVPMQDTTK</sequence>
<dbReference type="KEGG" id="pms:KNP414_01577"/>
<keyword evidence="2 6" id="KW-0812">Transmembrane</keyword>
<proteinExistence type="predicted"/>
<dbReference type="InterPro" id="IPR010445">
    <property type="entry name" value="LapA_dom"/>
</dbReference>
<evidence type="ECO:0000256" key="3">
    <source>
        <dbReference type="ARBA" id="ARBA00022989"/>
    </source>
</evidence>
<gene>
    <name evidence="8" type="ordered locus">KNP414_01577</name>
</gene>
<dbReference type="GO" id="GO:0005886">
    <property type="term" value="C:plasma membrane"/>
    <property type="evidence" value="ECO:0007669"/>
    <property type="project" value="InterPro"/>
</dbReference>
<dbReference type="PANTHER" id="PTHR41335">
    <property type="entry name" value="MEMBRANE PROTEIN-RELATED"/>
    <property type="match status" value="1"/>
</dbReference>
<dbReference type="Proteomes" id="UP000006620">
    <property type="component" value="Chromosome"/>
</dbReference>
<keyword evidence="4 6" id="KW-0472">Membrane</keyword>
<protein>
    <recommendedName>
        <fullName evidence="7">Lipopolysaccharide assembly protein A domain-containing protein</fullName>
    </recommendedName>
</protein>
<dbReference type="EMBL" id="CP002869">
    <property type="protein sequence ID" value="AEI40141.1"/>
    <property type="molecule type" value="Genomic_DNA"/>
</dbReference>
<name>F8FNM9_PAEMK</name>
<reference evidence="9" key="1">
    <citation type="submission" date="2011-06" db="EMBL/GenBank/DDBJ databases">
        <title>Complete genome sequence of Paenibacillus mucilaginosus KNP414.</title>
        <authorList>
            <person name="Wang J."/>
            <person name="Hu S."/>
            <person name="Hu X."/>
            <person name="Zhang B."/>
            <person name="Dong D."/>
            <person name="Zhang S."/>
            <person name="Zhao K."/>
            <person name="Wu D."/>
        </authorList>
    </citation>
    <scope>NUCLEOTIDE SEQUENCE [LARGE SCALE GENOMIC DNA]</scope>
    <source>
        <strain evidence="9">KNP414</strain>
    </source>
</reference>
<feature type="transmembrane region" description="Helical" evidence="6">
    <location>
        <begin position="41"/>
        <end position="62"/>
    </location>
</feature>
<dbReference type="AlphaFoldDB" id="F8FNM9"/>
<dbReference type="PATRIC" id="fig|1036673.3.peg.1393"/>
<evidence type="ECO:0000256" key="2">
    <source>
        <dbReference type="ARBA" id="ARBA00022692"/>
    </source>
</evidence>
<evidence type="ECO:0000313" key="8">
    <source>
        <dbReference type="EMBL" id="AEI40141.1"/>
    </source>
</evidence>
<evidence type="ECO:0000259" key="7">
    <source>
        <dbReference type="Pfam" id="PF06305"/>
    </source>
</evidence>
<evidence type="ECO:0000256" key="5">
    <source>
        <dbReference type="SAM" id="MobiDB-lite"/>
    </source>
</evidence>
<feature type="domain" description="Lipopolysaccharide assembly protein A" evidence="7">
    <location>
        <begin position="24"/>
        <end position="83"/>
    </location>
</feature>